<accession>D6RMX7</accession>
<protein>
    <submittedName>
        <fullName evidence="1">Uncharacterized protein</fullName>
    </submittedName>
</protein>
<comment type="caution">
    <text evidence="1">The sequence shown here is derived from an EMBL/GenBank/DDBJ whole genome shotgun (WGS) entry which is preliminary data.</text>
</comment>
<dbReference type="KEGG" id="cci:CC1G_14529"/>
<name>D6RMX7_COPC7</name>
<dbReference type="InParanoid" id="D6RMX7"/>
<keyword evidence="2" id="KW-1185">Reference proteome</keyword>
<dbReference type="AlphaFoldDB" id="D6RMX7"/>
<evidence type="ECO:0000313" key="2">
    <source>
        <dbReference type="Proteomes" id="UP000001861"/>
    </source>
</evidence>
<reference evidence="1 2" key="1">
    <citation type="journal article" date="2010" name="Proc. Natl. Acad. Sci. U.S.A.">
        <title>Insights into evolution of multicellular fungi from the assembled chromosomes of the mushroom Coprinopsis cinerea (Coprinus cinereus).</title>
        <authorList>
            <person name="Stajich J.E."/>
            <person name="Wilke S.K."/>
            <person name="Ahren D."/>
            <person name="Au C.H."/>
            <person name="Birren B.W."/>
            <person name="Borodovsky M."/>
            <person name="Burns C."/>
            <person name="Canback B."/>
            <person name="Casselton L.A."/>
            <person name="Cheng C.K."/>
            <person name="Deng J."/>
            <person name="Dietrich F.S."/>
            <person name="Fargo D.C."/>
            <person name="Farman M.L."/>
            <person name="Gathman A.C."/>
            <person name="Goldberg J."/>
            <person name="Guigo R."/>
            <person name="Hoegger P.J."/>
            <person name="Hooker J.B."/>
            <person name="Huggins A."/>
            <person name="James T.Y."/>
            <person name="Kamada T."/>
            <person name="Kilaru S."/>
            <person name="Kodira C."/>
            <person name="Kues U."/>
            <person name="Kupfer D."/>
            <person name="Kwan H.S."/>
            <person name="Lomsadze A."/>
            <person name="Li W."/>
            <person name="Lilly W.W."/>
            <person name="Ma L.J."/>
            <person name="Mackey A.J."/>
            <person name="Manning G."/>
            <person name="Martin F."/>
            <person name="Muraguchi H."/>
            <person name="Natvig D.O."/>
            <person name="Palmerini H."/>
            <person name="Ramesh M.A."/>
            <person name="Rehmeyer C.J."/>
            <person name="Roe B.A."/>
            <person name="Shenoy N."/>
            <person name="Stanke M."/>
            <person name="Ter-Hovhannisyan V."/>
            <person name="Tunlid A."/>
            <person name="Velagapudi R."/>
            <person name="Vision T.J."/>
            <person name="Zeng Q."/>
            <person name="Zolan M.E."/>
            <person name="Pukkila P.J."/>
        </authorList>
    </citation>
    <scope>NUCLEOTIDE SEQUENCE [LARGE SCALE GENOMIC DNA]</scope>
    <source>
        <strain evidence="2">Okayama-7 / 130 / ATCC MYA-4618 / FGSC 9003</strain>
    </source>
</reference>
<dbReference type="GeneID" id="9379152"/>
<dbReference type="EMBL" id="AACS02000005">
    <property type="protein sequence ID" value="EFI27603.1"/>
    <property type="molecule type" value="Genomic_DNA"/>
</dbReference>
<dbReference type="HOGENOM" id="CLU_1026779_0_0_1"/>
<evidence type="ECO:0000313" key="1">
    <source>
        <dbReference type="EMBL" id="EFI27603.1"/>
    </source>
</evidence>
<organism evidence="1 2">
    <name type="scientific">Coprinopsis cinerea (strain Okayama-7 / 130 / ATCC MYA-4618 / FGSC 9003)</name>
    <name type="common">Inky cap fungus</name>
    <name type="synonym">Hormographiella aspergillata</name>
    <dbReference type="NCBI Taxonomy" id="240176"/>
    <lineage>
        <taxon>Eukaryota</taxon>
        <taxon>Fungi</taxon>
        <taxon>Dikarya</taxon>
        <taxon>Basidiomycota</taxon>
        <taxon>Agaricomycotina</taxon>
        <taxon>Agaricomycetes</taxon>
        <taxon>Agaricomycetidae</taxon>
        <taxon>Agaricales</taxon>
        <taxon>Agaricineae</taxon>
        <taxon>Psathyrellaceae</taxon>
        <taxon>Coprinopsis</taxon>
    </lineage>
</organism>
<sequence>MKKIPPKLIAEAKAGKLPAVHPPKNISDGAETALVSLTDILPLFRTCINFIAENQDKNGILRLSEHLDGILAWLRLFTAYSASYFSGDELAWRMELACSFPTVLMKTDEQLADLILRSPTMIEVFLEAWYAKNNDGEPLCIIVSPVCVVAQLLNEITAHQDGFEQLTSLLSSKRYLPAFCTTFASRITTVSSLFDPANCDSEAISGYIGTLSSAATRLARVPEVHRRLRQVGILKRLVRAIKVFNARLRPQETFLLATYTIRLSYQPGITR</sequence>
<dbReference type="RefSeq" id="XP_002911097.1">
    <property type="nucleotide sequence ID" value="XM_002911051.1"/>
</dbReference>
<dbReference type="Proteomes" id="UP000001861">
    <property type="component" value="Unassembled WGS sequence"/>
</dbReference>
<gene>
    <name evidence="1" type="ORF">CC1G_14529</name>
</gene>
<dbReference type="VEuPathDB" id="FungiDB:CC1G_14529"/>
<proteinExistence type="predicted"/>